<evidence type="ECO:0000256" key="1">
    <source>
        <dbReference type="ARBA" id="ARBA00004651"/>
    </source>
</evidence>
<keyword evidence="10" id="KW-0547">Nucleotide-binding</keyword>
<name>A0A0G1CH83_9BACT</name>
<accession>A0A0G1CH83</accession>
<feature type="transmembrane region" description="Helical" evidence="7">
    <location>
        <begin position="21"/>
        <end position="42"/>
    </location>
</feature>
<feature type="transmembrane region" description="Helical" evidence="7">
    <location>
        <begin position="279"/>
        <end position="307"/>
    </location>
</feature>
<evidence type="ECO:0000256" key="2">
    <source>
        <dbReference type="ARBA" id="ARBA00022475"/>
    </source>
</evidence>
<dbReference type="GO" id="GO:0005524">
    <property type="term" value="F:ATP binding"/>
    <property type="evidence" value="ECO:0007669"/>
    <property type="project" value="UniProtKB-KW"/>
</dbReference>
<dbReference type="EMBL" id="LCDF01000001">
    <property type="protein sequence ID" value="KKS48933.1"/>
    <property type="molecule type" value="Genomic_DNA"/>
</dbReference>
<keyword evidence="4 7" id="KW-1133">Transmembrane helix</keyword>
<feature type="domain" description="MacB-like periplasmic core" evidence="9">
    <location>
        <begin position="21"/>
        <end position="244"/>
    </location>
</feature>
<keyword evidence="10" id="KW-0067">ATP-binding</keyword>
<dbReference type="Pfam" id="PF12704">
    <property type="entry name" value="MacB_PCD"/>
    <property type="match status" value="1"/>
</dbReference>
<keyword evidence="2" id="KW-1003">Cell membrane</keyword>
<evidence type="ECO:0000256" key="6">
    <source>
        <dbReference type="ARBA" id="ARBA00038076"/>
    </source>
</evidence>
<feature type="transmembrane region" description="Helical" evidence="7">
    <location>
        <begin position="373"/>
        <end position="395"/>
    </location>
</feature>
<keyword evidence="3 7" id="KW-0812">Transmembrane</keyword>
<dbReference type="PANTHER" id="PTHR30572">
    <property type="entry name" value="MEMBRANE COMPONENT OF TRANSPORTER-RELATED"/>
    <property type="match status" value="1"/>
</dbReference>
<dbReference type="GO" id="GO:0005886">
    <property type="term" value="C:plasma membrane"/>
    <property type="evidence" value="ECO:0007669"/>
    <property type="project" value="UniProtKB-SubCell"/>
</dbReference>
<comment type="caution">
    <text evidence="10">The sequence shown here is derived from an EMBL/GenBank/DDBJ whole genome shotgun (WGS) entry which is preliminary data.</text>
</comment>
<keyword evidence="5 7" id="KW-0472">Membrane</keyword>
<organism evidence="10 11">
    <name type="scientific">Candidatus Giovannonibacteria bacterium GW2011_GWF2_42_19</name>
    <dbReference type="NCBI Taxonomy" id="1618659"/>
    <lineage>
        <taxon>Bacteria</taxon>
        <taxon>Candidatus Giovannoniibacteriota</taxon>
    </lineage>
</organism>
<proteinExistence type="inferred from homology"/>
<dbReference type="InterPro" id="IPR003838">
    <property type="entry name" value="ABC3_permease_C"/>
</dbReference>
<evidence type="ECO:0000256" key="3">
    <source>
        <dbReference type="ARBA" id="ARBA00022692"/>
    </source>
</evidence>
<comment type="subcellular location">
    <subcellularLocation>
        <location evidence="1">Cell membrane</location>
        <topology evidence="1">Multi-pass membrane protein</topology>
    </subcellularLocation>
</comment>
<gene>
    <name evidence="10" type="ORF">UV11_C0001G0028</name>
</gene>
<dbReference type="Pfam" id="PF02687">
    <property type="entry name" value="FtsX"/>
    <property type="match status" value="1"/>
</dbReference>
<dbReference type="InterPro" id="IPR050250">
    <property type="entry name" value="Macrolide_Exporter_MacB"/>
</dbReference>
<protein>
    <submittedName>
        <fullName evidence="10">Macrolide export ATP-binding/permease protein MacB</fullName>
    </submittedName>
</protein>
<evidence type="ECO:0000313" key="11">
    <source>
        <dbReference type="Proteomes" id="UP000034036"/>
    </source>
</evidence>
<dbReference type="InterPro" id="IPR025857">
    <property type="entry name" value="MacB_PCD"/>
</dbReference>
<feature type="domain" description="ABC3 transporter permease C-terminal" evidence="8">
    <location>
        <begin position="286"/>
        <end position="405"/>
    </location>
</feature>
<dbReference type="GO" id="GO:0022857">
    <property type="term" value="F:transmembrane transporter activity"/>
    <property type="evidence" value="ECO:0007669"/>
    <property type="project" value="TreeGrafter"/>
</dbReference>
<dbReference type="AlphaFoldDB" id="A0A0G1CH83"/>
<comment type="similarity">
    <text evidence="6">Belongs to the ABC-4 integral membrane protein family.</text>
</comment>
<sequence>MKLLHSFKTAISGLRSHKSRSFLTILGIVIGITAIILVMSVGKGAENLILSQVQGLGTRTIAVVPGREPKGPSDFAQIFSDSLKEKELEALKRKDNVPTLEQIMPIVFGGENGSYGNETYRLTIFGGSEMITQIFDLKVSEGNFLTQSDVRGRADVVVLGAKVKEELFGSSDAIGEKIKIKGRNFRVIGVLPKKGQVSFFNFDEMAVVPYTTAQQFIFGIKYFHRFIVLADSEEDIGRTVRDIELTLRGLHDIDSAKKDDFFVETQEDLASRLGTITQVLTLLLVSIAAISLVVGGVGIMNIMLVSVTERTREIGLRKAIGATEKDVLMQFLLEATILTSIGGVVGIALGAMFSLLISFALSGILGLDWKFSFPMLAAFLGLAVSAIIGLVFGLYPAWQASKKSPIEALRYE</sequence>
<reference evidence="10 11" key="1">
    <citation type="journal article" date="2015" name="Nature">
        <title>rRNA introns, odd ribosomes, and small enigmatic genomes across a large radiation of phyla.</title>
        <authorList>
            <person name="Brown C.T."/>
            <person name="Hug L.A."/>
            <person name="Thomas B.C."/>
            <person name="Sharon I."/>
            <person name="Castelle C.J."/>
            <person name="Singh A."/>
            <person name="Wilkins M.J."/>
            <person name="Williams K.H."/>
            <person name="Banfield J.F."/>
        </authorList>
    </citation>
    <scope>NUCLEOTIDE SEQUENCE [LARGE SCALE GENOMIC DNA]</scope>
</reference>
<evidence type="ECO:0000313" key="10">
    <source>
        <dbReference type="EMBL" id="KKS48933.1"/>
    </source>
</evidence>
<evidence type="ECO:0000256" key="5">
    <source>
        <dbReference type="ARBA" id="ARBA00023136"/>
    </source>
</evidence>
<feature type="transmembrane region" description="Helical" evidence="7">
    <location>
        <begin position="328"/>
        <end position="361"/>
    </location>
</feature>
<dbReference type="PANTHER" id="PTHR30572:SF4">
    <property type="entry name" value="ABC TRANSPORTER PERMEASE YTRF"/>
    <property type="match status" value="1"/>
</dbReference>
<dbReference type="STRING" id="1618659.UV11_C0001G0028"/>
<evidence type="ECO:0000256" key="4">
    <source>
        <dbReference type="ARBA" id="ARBA00022989"/>
    </source>
</evidence>
<evidence type="ECO:0000256" key="7">
    <source>
        <dbReference type="SAM" id="Phobius"/>
    </source>
</evidence>
<evidence type="ECO:0000259" key="9">
    <source>
        <dbReference type="Pfam" id="PF12704"/>
    </source>
</evidence>
<dbReference type="Proteomes" id="UP000034036">
    <property type="component" value="Unassembled WGS sequence"/>
</dbReference>
<evidence type="ECO:0000259" key="8">
    <source>
        <dbReference type="Pfam" id="PF02687"/>
    </source>
</evidence>